<dbReference type="PANTHER" id="PTHR43441:SF10">
    <property type="entry name" value="ACETYLTRANSFERASE"/>
    <property type="match status" value="1"/>
</dbReference>
<dbReference type="GO" id="GO:1990189">
    <property type="term" value="F:protein N-terminal-serine acetyltransferase activity"/>
    <property type="evidence" value="ECO:0007669"/>
    <property type="project" value="TreeGrafter"/>
</dbReference>
<dbReference type="InterPro" id="IPR032710">
    <property type="entry name" value="NTF2-like_dom_sf"/>
</dbReference>
<dbReference type="Proteomes" id="UP000568380">
    <property type="component" value="Unassembled WGS sequence"/>
</dbReference>
<dbReference type="EMBL" id="JACHIN010000011">
    <property type="protein sequence ID" value="MBB5081761.1"/>
    <property type="molecule type" value="Genomic_DNA"/>
</dbReference>
<dbReference type="CDD" id="cd04301">
    <property type="entry name" value="NAT_SF"/>
    <property type="match status" value="1"/>
</dbReference>
<comment type="caution">
    <text evidence="2">The sequence shown here is derived from an EMBL/GenBank/DDBJ whole genome shotgun (WGS) entry which is preliminary data.</text>
</comment>
<dbReference type="PANTHER" id="PTHR43441">
    <property type="entry name" value="RIBOSOMAL-PROTEIN-SERINE ACETYLTRANSFERASE"/>
    <property type="match status" value="1"/>
</dbReference>
<dbReference type="Pfam" id="PF13302">
    <property type="entry name" value="Acetyltransf_3"/>
    <property type="match status" value="1"/>
</dbReference>
<reference evidence="2 3" key="1">
    <citation type="submission" date="2020-08" db="EMBL/GenBank/DDBJ databases">
        <title>Genomic Encyclopedia of Type Strains, Phase IV (KMG-IV): sequencing the most valuable type-strain genomes for metagenomic binning, comparative biology and taxonomic classification.</title>
        <authorList>
            <person name="Goeker M."/>
        </authorList>
    </citation>
    <scope>NUCLEOTIDE SEQUENCE [LARGE SCALE GENOMIC DNA]</scope>
    <source>
        <strain evidence="2 3">DSM 45385</strain>
    </source>
</reference>
<keyword evidence="2" id="KW-0808">Transferase</keyword>
<dbReference type="GO" id="GO:0008999">
    <property type="term" value="F:protein-N-terminal-alanine acetyltransferase activity"/>
    <property type="evidence" value="ECO:0007669"/>
    <property type="project" value="TreeGrafter"/>
</dbReference>
<evidence type="ECO:0000313" key="2">
    <source>
        <dbReference type="EMBL" id="MBB5081761.1"/>
    </source>
</evidence>
<accession>A0A7W8EJQ3</accession>
<gene>
    <name evidence="2" type="ORF">HNR40_007256</name>
</gene>
<dbReference type="InterPro" id="IPR000182">
    <property type="entry name" value="GNAT_dom"/>
</dbReference>
<name>A0A7W8EJQ3_9ACTN</name>
<feature type="domain" description="N-acetyltransferase" evidence="1">
    <location>
        <begin position="11"/>
        <end position="171"/>
    </location>
</feature>
<keyword evidence="3" id="KW-1185">Reference proteome</keyword>
<dbReference type="GO" id="GO:0005737">
    <property type="term" value="C:cytoplasm"/>
    <property type="evidence" value="ECO:0007669"/>
    <property type="project" value="TreeGrafter"/>
</dbReference>
<dbReference type="Gene3D" id="3.40.630.30">
    <property type="match status" value="1"/>
</dbReference>
<sequence>MMLTVPLTAGSELRSLDPWLAEEFLVHLDRARAHIAPWVSPSFVAADLAEARAVLQRYADKRAADTGGIWGIWLEGTLVGGVLFVSFDTERGVCEVGCWLEPGAQGRGLITRAVERLVRWAVDERGIERVEWRTKAANARSISVAERLGLRREDVELWSLRGEDWREREVPADSAEIDRLTAAFFGLFGNEGGARPDAWGVHRLFVPGGLIVQGGARQEVYDLDSFARPRQELLTSGELTDFAEEETSHHTEIFGDIALRTGRYRKRGVRGGVPFTGQGTKCLQFLRTPQGWRISALSWTDDQNEKDTSG</sequence>
<evidence type="ECO:0000259" key="1">
    <source>
        <dbReference type="PROSITE" id="PS51186"/>
    </source>
</evidence>
<dbReference type="RefSeq" id="WP_246509794.1">
    <property type="nucleotide sequence ID" value="NZ_JACHIN010000011.1"/>
</dbReference>
<evidence type="ECO:0000313" key="3">
    <source>
        <dbReference type="Proteomes" id="UP000568380"/>
    </source>
</evidence>
<dbReference type="SUPFAM" id="SSF54427">
    <property type="entry name" value="NTF2-like"/>
    <property type="match status" value="1"/>
</dbReference>
<proteinExistence type="predicted"/>
<organism evidence="2 3">
    <name type="scientific">Nonomuraea endophytica</name>
    <dbReference type="NCBI Taxonomy" id="714136"/>
    <lineage>
        <taxon>Bacteria</taxon>
        <taxon>Bacillati</taxon>
        <taxon>Actinomycetota</taxon>
        <taxon>Actinomycetes</taxon>
        <taxon>Streptosporangiales</taxon>
        <taxon>Streptosporangiaceae</taxon>
        <taxon>Nonomuraea</taxon>
    </lineage>
</organism>
<dbReference type="AlphaFoldDB" id="A0A7W8EJQ3"/>
<dbReference type="SUPFAM" id="SSF55729">
    <property type="entry name" value="Acyl-CoA N-acyltransferases (Nat)"/>
    <property type="match status" value="1"/>
</dbReference>
<dbReference type="InterPro" id="IPR016181">
    <property type="entry name" value="Acyl_CoA_acyltransferase"/>
</dbReference>
<protein>
    <submittedName>
        <fullName evidence="2">RimJ/RimL family protein N-acetyltransferase</fullName>
    </submittedName>
</protein>
<dbReference type="PROSITE" id="PS51186">
    <property type="entry name" value="GNAT"/>
    <property type="match status" value="1"/>
</dbReference>
<dbReference type="InterPro" id="IPR051908">
    <property type="entry name" value="Ribosomal_N-acetyltransferase"/>
</dbReference>